<name>A0A1M6SL04_9BURK</name>
<organism evidence="2 3">
    <name type="scientific">Paraburkholderia terricola</name>
    <dbReference type="NCBI Taxonomy" id="169427"/>
    <lineage>
        <taxon>Bacteria</taxon>
        <taxon>Pseudomonadati</taxon>
        <taxon>Pseudomonadota</taxon>
        <taxon>Betaproteobacteria</taxon>
        <taxon>Burkholderiales</taxon>
        <taxon>Burkholderiaceae</taxon>
        <taxon>Paraburkholderia</taxon>
    </lineage>
</organism>
<gene>
    <name evidence="2" type="ORF">SAMN05192548_10233</name>
</gene>
<reference evidence="2 3" key="1">
    <citation type="submission" date="2016-11" db="EMBL/GenBank/DDBJ databases">
        <authorList>
            <person name="Jaros S."/>
            <person name="Januszkiewicz K."/>
            <person name="Wedrychowicz H."/>
        </authorList>
    </citation>
    <scope>NUCLEOTIDE SEQUENCE [LARGE SCALE GENOMIC DNA]</scope>
    <source>
        <strain evidence="2 3">LMG 20594</strain>
    </source>
</reference>
<feature type="region of interest" description="Disordered" evidence="1">
    <location>
        <begin position="187"/>
        <end position="210"/>
    </location>
</feature>
<evidence type="ECO:0000313" key="3">
    <source>
        <dbReference type="Proteomes" id="UP000184395"/>
    </source>
</evidence>
<evidence type="ECO:0000256" key="1">
    <source>
        <dbReference type="SAM" id="MobiDB-lite"/>
    </source>
</evidence>
<dbReference type="Proteomes" id="UP000184395">
    <property type="component" value="Unassembled WGS sequence"/>
</dbReference>
<dbReference type="STRING" id="169427.SAMN05192548_10233"/>
<accession>A0A1M6SL04</accession>
<sequence>MLDCPDHNGKRDLNAWQRWHVRKQVAVSAGLQVGRQRVGSTMAIRRVVWRRLRGAKRGGKKSRPIAARGARLGHGRRECRHQDRQQSQKAANLQVETREHGSGRLGRRCRHGARLWHPAYKARMGYITFVNGTIPRDQYPGDMPSRRTSALPRNAHRYRLPATSSDFLASGKAIGRTDRGPARALAVRHRPDRPVVPRKGSRSPASRVTGDVTDPLLFGLPLSRGARRSTMATVR</sequence>
<dbReference type="EMBL" id="FRAB01000023">
    <property type="protein sequence ID" value="SHK45421.1"/>
    <property type="molecule type" value="Genomic_DNA"/>
</dbReference>
<proteinExistence type="predicted"/>
<protein>
    <submittedName>
        <fullName evidence="2">Uncharacterized protein</fullName>
    </submittedName>
</protein>
<evidence type="ECO:0000313" key="2">
    <source>
        <dbReference type="EMBL" id="SHK45421.1"/>
    </source>
</evidence>
<feature type="region of interest" description="Disordered" evidence="1">
    <location>
        <begin position="54"/>
        <end position="106"/>
    </location>
</feature>
<feature type="compositionally biased region" description="Basic residues" evidence="1">
    <location>
        <begin position="54"/>
        <end position="63"/>
    </location>
</feature>
<dbReference type="AlphaFoldDB" id="A0A1M6SL04"/>